<gene>
    <name evidence="1" type="ORF">M422DRAFT_37926</name>
</gene>
<accession>A0A0C9TZF3</accession>
<dbReference type="Proteomes" id="UP000054279">
    <property type="component" value="Unassembled WGS sequence"/>
</dbReference>
<organism evidence="1 2">
    <name type="scientific">Sphaerobolus stellatus (strain SS14)</name>
    <dbReference type="NCBI Taxonomy" id="990650"/>
    <lineage>
        <taxon>Eukaryota</taxon>
        <taxon>Fungi</taxon>
        <taxon>Dikarya</taxon>
        <taxon>Basidiomycota</taxon>
        <taxon>Agaricomycotina</taxon>
        <taxon>Agaricomycetes</taxon>
        <taxon>Phallomycetidae</taxon>
        <taxon>Geastrales</taxon>
        <taxon>Sphaerobolaceae</taxon>
        <taxon>Sphaerobolus</taxon>
    </lineage>
</organism>
<keyword evidence="2" id="KW-1185">Reference proteome</keyword>
<sequence length="63" mass="6936">MPNRHRLKVLLPVLLAAMEKPSLLPSSAQYETPSGLGSAFLDHPGQPRPGISGIYITERWLIN</sequence>
<name>A0A0C9TZF3_SPHS4</name>
<evidence type="ECO:0000313" key="1">
    <source>
        <dbReference type="EMBL" id="KIJ27199.1"/>
    </source>
</evidence>
<evidence type="ECO:0000313" key="2">
    <source>
        <dbReference type="Proteomes" id="UP000054279"/>
    </source>
</evidence>
<dbReference type="HOGENOM" id="CLU_2892262_0_0_1"/>
<proteinExistence type="predicted"/>
<dbReference type="EMBL" id="KN837344">
    <property type="protein sequence ID" value="KIJ27199.1"/>
    <property type="molecule type" value="Genomic_DNA"/>
</dbReference>
<dbReference type="AlphaFoldDB" id="A0A0C9TZF3"/>
<reference evidence="1 2" key="1">
    <citation type="submission" date="2014-06" db="EMBL/GenBank/DDBJ databases">
        <title>Evolutionary Origins and Diversification of the Mycorrhizal Mutualists.</title>
        <authorList>
            <consortium name="DOE Joint Genome Institute"/>
            <consortium name="Mycorrhizal Genomics Consortium"/>
            <person name="Kohler A."/>
            <person name="Kuo A."/>
            <person name="Nagy L.G."/>
            <person name="Floudas D."/>
            <person name="Copeland A."/>
            <person name="Barry K.W."/>
            <person name="Cichocki N."/>
            <person name="Veneault-Fourrey C."/>
            <person name="LaButti K."/>
            <person name="Lindquist E.A."/>
            <person name="Lipzen A."/>
            <person name="Lundell T."/>
            <person name="Morin E."/>
            <person name="Murat C."/>
            <person name="Riley R."/>
            <person name="Ohm R."/>
            <person name="Sun H."/>
            <person name="Tunlid A."/>
            <person name="Henrissat B."/>
            <person name="Grigoriev I.V."/>
            <person name="Hibbett D.S."/>
            <person name="Martin F."/>
        </authorList>
    </citation>
    <scope>NUCLEOTIDE SEQUENCE [LARGE SCALE GENOMIC DNA]</scope>
    <source>
        <strain evidence="1 2">SS14</strain>
    </source>
</reference>
<feature type="non-terminal residue" evidence="1">
    <location>
        <position position="1"/>
    </location>
</feature>
<protein>
    <submittedName>
        <fullName evidence="1">Uncharacterized protein</fullName>
    </submittedName>
</protein>